<keyword evidence="5" id="KW-0614">Plasmid</keyword>
<dbReference type="InterPro" id="IPR015927">
    <property type="entry name" value="Peptidase_S24_S26A/B/C"/>
</dbReference>
<evidence type="ECO:0000256" key="3">
    <source>
        <dbReference type="ARBA" id="ARBA00023163"/>
    </source>
</evidence>
<dbReference type="GO" id="GO:0003677">
    <property type="term" value="F:DNA binding"/>
    <property type="evidence" value="ECO:0007669"/>
    <property type="project" value="UniProtKB-KW"/>
</dbReference>
<dbReference type="PANTHER" id="PTHR40661:SF3">
    <property type="entry name" value="FELS-1 PROPHAGE TRANSCRIPTIONAL REGULATOR"/>
    <property type="match status" value="1"/>
</dbReference>
<feature type="domain" description="Peptidase S24/S26A/S26B/S26C" evidence="4">
    <location>
        <begin position="21"/>
        <end position="124"/>
    </location>
</feature>
<evidence type="ECO:0000259" key="4">
    <source>
        <dbReference type="Pfam" id="PF00717"/>
    </source>
</evidence>
<dbReference type="PANTHER" id="PTHR40661">
    <property type="match status" value="1"/>
</dbReference>
<dbReference type="CDD" id="cd06529">
    <property type="entry name" value="S24_LexA-like"/>
    <property type="match status" value="1"/>
</dbReference>
<dbReference type="AlphaFoldDB" id="E5G5F5"/>
<keyword evidence="2 5" id="KW-0238">DNA-binding</keyword>
<dbReference type="InterPro" id="IPR036286">
    <property type="entry name" value="LexA/Signal_pep-like_sf"/>
</dbReference>
<reference evidence="5" key="1">
    <citation type="submission" date="2010-07" db="EMBL/GenBank/DDBJ databases">
        <title>Gene structure and function analysis of the virulence-related plasmid pVH1 from Vibrio harveyi VIB645.</title>
        <authorList>
            <person name="Hou X."/>
            <person name="Sun J."/>
            <person name="Sun B."/>
            <person name="Liu J."/>
            <person name="Zhang X."/>
        </authorList>
    </citation>
    <scope>NUCLEOTIDE SEQUENCE</scope>
    <source>
        <strain evidence="5">VIB645</strain>
        <plasmid evidence="5">pVH1</plasmid>
    </source>
</reference>
<geneLocation type="plasmid" evidence="5">
    <name>pVH1</name>
</geneLocation>
<evidence type="ECO:0000256" key="2">
    <source>
        <dbReference type="ARBA" id="ARBA00023125"/>
    </source>
</evidence>
<evidence type="ECO:0000313" key="5">
    <source>
        <dbReference type="EMBL" id="ADQ53882.1"/>
    </source>
</evidence>
<dbReference type="SUPFAM" id="SSF51306">
    <property type="entry name" value="LexA/Signal peptidase"/>
    <property type="match status" value="1"/>
</dbReference>
<evidence type="ECO:0000256" key="1">
    <source>
        <dbReference type="ARBA" id="ARBA00023015"/>
    </source>
</evidence>
<protein>
    <submittedName>
        <fullName evidence="5">DNA-binding protein RDGA</fullName>
    </submittedName>
</protein>
<dbReference type="InterPro" id="IPR039418">
    <property type="entry name" value="LexA-like"/>
</dbReference>
<dbReference type="EMBL" id="HM752245">
    <property type="protein sequence ID" value="ADQ53882.1"/>
    <property type="molecule type" value="Genomic_DNA"/>
</dbReference>
<dbReference type="Gene3D" id="2.10.109.10">
    <property type="entry name" value="Umud Fragment, subunit A"/>
    <property type="match status" value="1"/>
</dbReference>
<name>E5G5F5_VIBHA</name>
<organism evidence="5">
    <name type="scientific">Vibrio harveyi</name>
    <name type="common">Beneckea harveyi</name>
    <dbReference type="NCBI Taxonomy" id="669"/>
    <lineage>
        <taxon>Bacteria</taxon>
        <taxon>Pseudomonadati</taxon>
        <taxon>Pseudomonadota</taxon>
        <taxon>Gammaproteobacteria</taxon>
        <taxon>Vibrionales</taxon>
        <taxon>Vibrionaceae</taxon>
        <taxon>Vibrio</taxon>
    </lineage>
</organism>
<keyword evidence="3" id="KW-0804">Transcription</keyword>
<proteinExistence type="predicted"/>
<dbReference type="Pfam" id="PF00717">
    <property type="entry name" value="Peptidase_S24"/>
    <property type="match status" value="1"/>
</dbReference>
<keyword evidence="1" id="KW-0805">Transcription regulation</keyword>
<sequence length="132" mass="14474">MEKNLDEPLCICVPLLENVLAAGGDGATNDDFTSISTVPVPSYVTKHRNINQIVSIQVMGDSMEPMLYDGGLVVIDKSEVSIRDGKVYVFRQDGMLRVKRLVLISGGVLIKSQNPAYNSETLQFKIAPIFKS</sequence>
<accession>E5G5F5</accession>